<keyword evidence="2" id="KW-1185">Reference proteome</keyword>
<dbReference type="Proteomes" id="UP001054945">
    <property type="component" value="Unassembled WGS sequence"/>
</dbReference>
<name>A0AAV4UV40_CAEEX</name>
<dbReference type="EMBL" id="BPLR01013502">
    <property type="protein sequence ID" value="GIY61692.1"/>
    <property type="molecule type" value="Genomic_DNA"/>
</dbReference>
<dbReference type="AlphaFoldDB" id="A0AAV4UV40"/>
<reference evidence="1 2" key="1">
    <citation type="submission" date="2021-06" db="EMBL/GenBank/DDBJ databases">
        <title>Caerostris extrusa draft genome.</title>
        <authorList>
            <person name="Kono N."/>
            <person name="Arakawa K."/>
        </authorList>
    </citation>
    <scope>NUCLEOTIDE SEQUENCE [LARGE SCALE GENOMIC DNA]</scope>
</reference>
<accession>A0AAV4UV40</accession>
<protein>
    <submittedName>
        <fullName evidence="1">Uncharacterized protein</fullName>
    </submittedName>
</protein>
<organism evidence="1 2">
    <name type="scientific">Caerostris extrusa</name>
    <name type="common">Bark spider</name>
    <name type="synonym">Caerostris bankana</name>
    <dbReference type="NCBI Taxonomy" id="172846"/>
    <lineage>
        <taxon>Eukaryota</taxon>
        <taxon>Metazoa</taxon>
        <taxon>Ecdysozoa</taxon>
        <taxon>Arthropoda</taxon>
        <taxon>Chelicerata</taxon>
        <taxon>Arachnida</taxon>
        <taxon>Araneae</taxon>
        <taxon>Araneomorphae</taxon>
        <taxon>Entelegynae</taxon>
        <taxon>Araneoidea</taxon>
        <taxon>Araneidae</taxon>
        <taxon>Caerostris</taxon>
    </lineage>
</organism>
<gene>
    <name evidence="1" type="ORF">CEXT_95411</name>
</gene>
<evidence type="ECO:0000313" key="2">
    <source>
        <dbReference type="Proteomes" id="UP001054945"/>
    </source>
</evidence>
<comment type="caution">
    <text evidence="1">The sequence shown here is derived from an EMBL/GenBank/DDBJ whole genome shotgun (WGS) entry which is preliminary data.</text>
</comment>
<proteinExistence type="predicted"/>
<evidence type="ECO:0000313" key="1">
    <source>
        <dbReference type="EMBL" id="GIY61692.1"/>
    </source>
</evidence>
<sequence length="109" mass="12226">MDGRRPRSFWQIELDVAVVFLNGRRLKKTPFLKSGILKPGSWPAKSQQRKSGVDIFSAGIKFVFRVLPPKWIDGERGVVANCIRRRPRVFLMGDGSLETVANCIGTSLP</sequence>